<accession>A7NJ20</accession>
<dbReference type="KEGG" id="rca:Rcas_1390"/>
<dbReference type="EMBL" id="CP000804">
    <property type="protein sequence ID" value="ABU57486.1"/>
    <property type="molecule type" value="Genomic_DNA"/>
</dbReference>
<dbReference type="Proteomes" id="UP000000263">
    <property type="component" value="Chromosome"/>
</dbReference>
<sequence>MLETFTDQWYAQALVAVVDMLRAAGWQAPIFHDLLAAPWHRCGTIVDLSAMARAAGWLGFNVYAEDVAAPFVGGEGYSLSFEEYVHYGFWRPRLMAALSRDYPVLVAEISAAQDFYLATPLMGGAQAINVYVAAQAHPDNPMIGALPRWAMEAPLQPNSSVRRRFWHAKTLFTLLSAAGPDFTAAACPASVAIGYSHLPERVAQHTSETLHAITAGCATGRRAQALAQRLVRAGIAFHVVDVDIATQEDLTAYPLLLVPSAALMARATQHKLAGCSNLALMGHVLPTFDEHLAPCDLLHFIHAPTLGDHAQPADMEESPALLLLPDDVEIERIVQLIERRGGYARHGWADARDVDVTVRHGHRLTIVCVANRRPEPYRGALTHRCADGSLQHLHIGIGGLRIGLIIISNDEVIGCAMGGDAAEGAWFVRGMHSSMMFSGSEGVVAPCGNGLRLSAAQSGRFQLRRPEGWNGLRPCRLLLSGDVLPVSVHIEGAHLTLPYVSEDERGVTDSYLLLPEGPATEPIRVDLYALLRARAQMLRTAIDPPPDDGTDPAPSLTDAFRLFASIADALEALADHPFTLDTYATAWQRATVACEPAVAALARELARARSNRFTGALSEAQDAAPEARLCAAPERVARASLRYERE</sequence>
<dbReference type="AlphaFoldDB" id="A7NJ20"/>
<dbReference type="STRING" id="383372.Rcas_1390"/>
<name>A7NJ20_ROSCS</name>
<dbReference type="HOGENOM" id="CLU_423819_0_0_0"/>
<dbReference type="Pfam" id="PF22369">
    <property type="entry name" value="GLMA_2nd"/>
    <property type="match status" value="1"/>
</dbReference>
<organism evidence="2 3">
    <name type="scientific">Roseiflexus castenholzii (strain DSM 13941 / HLO8)</name>
    <dbReference type="NCBI Taxonomy" id="383372"/>
    <lineage>
        <taxon>Bacteria</taxon>
        <taxon>Bacillati</taxon>
        <taxon>Chloroflexota</taxon>
        <taxon>Chloroflexia</taxon>
        <taxon>Chloroflexales</taxon>
        <taxon>Roseiflexineae</taxon>
        <taxon>Roseiflexaceae</taxon>
        <taxon>Roseiflexus</taxon>
    </lineage>
</organism>
<dbReference type="InterPro" id="IPR054746">
    <property type="entry name" value="GLMA-like_second"/>
</dbReference>
<protein>
    <recommendedName>
        <fullName evidence="1">GLMA-like second domain-containing protein</fullName>
    </recommendedName>
</protein>
<evidence type="ECO:0000313" key="3">
    <source>
        <dbReference type="Proteomes" id="UP000000263"/>
    </source>
</evidence>
<keyword evidence="3" id="KW-1185">Reference proteome</keyword>
<evidence type="ECO:0000313" key="2">
    <source>
        <dbReference type="EMBL" id="ABU57486.1"/>
    </source>
</evidence>
<reference evidence="2 3" key="1">
    <citation type="submission" date="2007-08" db="EMBL/GenBank/DDBJ databases">
        <title>Complete sequence of Roseiflexus castenholzii DSM 13941.</title>
        <authorList>
            <consortium name="US DOE Joint Genome Institute"/>
            <person name="Copeland A."/>
            <person name="Lucas S."/>
            <person name="Lapidus A."/>
            <person name="Barry K."/>
            <person name="Glavina del Rio T."/>
            <person name="Dalin E."/>
            <person name="Tice H."/>
            <person name="Pitluck S."/>
            <person name="Thompson L.S."/>
            <person name="Brettin T."/>
            <person name="Bruce D."/>
            <person name="Detter J.C."/>
            <person name="Han C."/>
            <person name="Tapia R."/>
            <person name="Schmutz J."/>
            <person name="Larimer F."/>
            <person name="Land M."/>
            <person name="Hauser L."/>
            <person name="Kyrpides N."/>
            <person name="Mikhailova N."/>
            <person name="Bryant D.A."/>
            <person name="Hanada S."/>
            <person name="Tsukatani Y."/>
            <person name="Richardson P."/>
        </authorList>
    </citation>
    <scope>NUCLEOTIDE SEQUENCE [LARGE SCALE GENOMIC DNA]</scope>
    <source>
        <strain evidence="3">DSM 13941 / HLO8</strain>
    </source>
</reference>
<evidence type="ECO:0000259" key="1">
    <source>
        <dbReference type="Pfam" id="PF22369"/>
    </source>
</evidence>
<proteinExistence type="predicted"/>
<gene>
    <name evidence="2" type="ordered locus">Rcas_1390</name>
</gene>
<feature type="domain" description="GLMA-like second" evidence="1">
    <location>
        <begin position="225"/>
        <end position="299"/>
    </location>
</feature>